<evidence type="ECO:0000313" key="2">
    <source>
        <dbReference type="EMBL" id="OPJ73211.1"/>
    </source>
</evidence>
<feature type="region of interest" description="Disordered" evidence="1">
    <location>
        <begin position="1"/>
        <end position="77"/>
    </location>
</feature>
<dbReference type="Proteomes" id="UP000190648">
    <property type="component" value="Unassembled WGS sequence"/>
</dbReference>
<gene>
    <name evidence="2" type="ORF">AV530_005607</name>
</gene>
<sequence>MQDEHRVESSFAALLPRGGELKKNEGCISGDLGASQAAGAQRTVDSREEDGAPQPAPQIGCVAATARANRTPWRNEK</sequence>
<accession>A0A1V4JM10</accession>
<protein>
    <submittedName>
        <fullName evidence="2">Uncharacterized protein</fullName>
    </submittedName>
</protein>
<evidence type="ECO:0000256" key="1">
    <source>
        <dbReference type="SAM" id="MobiDB-lite"/>
    </source>
</evidence>
<reference evidence="2 3" key="1">
    <citation type="submission" date="2016-02" db="EMBL/GenBank/DDBJ databases">
        <title>Band-tailed pigeon sequencing and assembly.</title>
        <authorList>
            <person name="Soares A.E."/>
            <person name="Novak B.J."/>
            <person name="Rice E.S."/>
            <person name="O'Connell B."/>
            <person name="Chang D."/>
            <person name="Weber S."/>
            <person name="Shapiro B."/>
        </authorList>
    </citation>
    <scope>NUCLEOTIDE SEQUENCE [LARGE SCALE GENOMIC DNA]</scope>
    <source>
        <strain evidence="2">BTP2013</strain>
        <tissue evidence="2">Blood</tissue>
    </source>
</reference>
<organism evidence="2 3">
    <name type="scientific">Patagioenas fasciata monilis</name>
    <dbReference type="NCBI Taxonomy" id="372326"/>
    <lineage>
        <taxon>Eukaryota</taxon>
        <taxon>Metazoa</taxon>
        <taxon>Chordata</taxon>
        <taxon>Craniata</taxon>
        <taxon>Vertebrata</taxon>
        <taxon>Euteleostomi</taxon>
        <taxon>Archelosauria</taxon>
        <taxon>Archosauria</taxon>
        <taxon>Dinosauria</taxon>
        <taxon>Saurischia</taxon>
        <taxon>Theropoda</taxon>
        <taxon>Coelurosauria</taxon>
        <taxon>Aves</taxon>
        <taxon>Neognathae</taxon>
        <taxon>Neoaves</taxon>
        <taxon>Columbimorphae</taxon>
        <taxon>Columbiformes</taxon>
        <taxon>Columbidae</taxon>
        <taxon>Patagioenas</taxon>
    </lineage>
</organism>
<name>A0A1V4JM10_PATFA</name>
<proteinExistence type="predicted"/>
<keyword evidence="3" id="KW-1185">Reference proteome</keyword>
<dbReference type="EMBL" id="LSYS01006902">
    <property type="protein sequence ID" value="OPJ73211.1"/>
    <property type="molecule type" value="Genomic_DNA"/>
</dbReference>
<comment type="caution">
    <text evidence="2">The sequence shown here is derived from an EMBL/GenBank/DDBJ whole genome shotgun (WGS) entry which is preliminary data.</text>
</comment>
<dbReference type="AlphaFoldDB" id="A0A1V4JM10"/>
<evidence type="ECO:0000313" key="3">
    <source>
        <dbReference type="Proteomes" id="UP000190648"/>
    </source>
</evidence>